<reference evidence="11 12" key="1">
    <citation type="submission" date="2016-10" db="EMBL/GenBank/DDBJ databases">
        <authorList>
            <person name="de Groot N.N."/>
        </authorList>
    </citation>
    <scope>NUCLEOTIDE SEQUENCE [LARGE SCALE GENOMIC DNA]</scope>
    <source>
        <strain evidence="11 12">HL3</strain>
    </source>
</reference>
<evidence type="ECO:0000256" key="5">
    <source>
        <dbReference type="ARBA" id="ARBA00022475"/>
    </source>
</evidence>
<keyword evidence="3" id="KW-0813">Transport</keyword>
<dbReference type="SUPFAM" id="SSF52540">
    <property type="entry name" value="P-loop containing nucleoside triphosphate hydrolases"/>
    <property type="match status" value="1"/>
</dbReference>
<dbReference type="InterPro" id="IPR027417">
    <property type="entry name" value="P-loop_NTPase"/>
</dbReference>
<evidence type="ECO:0000256" key="2">
    <source>
        <dbReference type="ARBA" id="ARBA00005417"/>
    </source>
</evidence>
<dbReference type="STRING" id="1123397.SAMN05660831_02117"/>
<evidence type="ECO:0000256" key="1">
    <source>
        <dbReference type="ARBA" id="ARBA00004236"/>
    </source>
</evidence>
<dbReference type="EMBL" id="FOMJ01000007">
    <property type="protein sequence ID" value="SFD68827.1"/>
    <property type="molecule type" value="Genomic_DNA"/>
</dbReference>
<evidence type="ECO:0000256" key="8">
    <source>
        <dbReference type="ARBA" id="ARBA00022967"/>
    </source>
</evidence>
<evidence type="ECO:0000313" key="11">
    <source>
        <dbReference type="EMBL" id="SFD68827.1"/>
    </source>
</evidence>
<keyword evidence="9" id="KW-0472">Membrane</keyword>
<feature type="domain" description="ABC transporter" evidence="10">
    <location>
        <begin position="6"/>
        <end position="229"/>
    </location>
</feature>
<dbReference type="PROSITE" id="PS50893">
    <property type="entry name" value="ABC_TRANSPORTER_2"/>
    <property type="match status" value="1"/>
</dbReference>
<dbReference type="PANTHER" id="PTHR42711:SF5">
    <property type="entry name" value="ABC TRANSPORTER ATP-BINDING PROTEIN NATA"/>
    <property type="match status" value="1"/>
</dbReference>
<dbReference type="InterPro" id="IPR017871">
    <property type="entry name" value="ABC_transporter-like_CS"/>
</dbReference>
<keyword evidence="7 11" id="KW-0067">ATP-binding</keyword>
<keyword evidence="4" id="KW-0536">Nodulation</keyword>
<evidence type="ECO:0000259" key="10">
    <source>
        <dbReference type="PROSITE" id="PS50893"/>
    </source>
</evidence>
<dbReference type="Gene3D" id="3.40.50.300">
    <property type="entry name" value="P-loop containing nucleotide triphosphate hydrolases"/>
    <property type="match status" value="1"/>
</dbReference>
<dbReference type="PANTHER" id="PTHR42711">
    <property type="entry name" value="ABC TRANSPORTER ATP-BINDING PROTEIN"/>
    <property type="match status" value="1"/>
</dbReference>
<name>A0A1I1UDK8_9GAMM</name>
<dbReference type="RefSeq" id="WP_093428749.1">
    <property type="nucleotide sequence ID" value="NZ_FOMJ01000007.1"/>
</dbReference>
<dbReference type="SMART" id="SM00382">
    <property type="entry name" value="AAA"/>
    <property type="match status" value="1"/>
</dbReference>
<proteinExistence type="inferred from homology"/>
<dbReference type="InterPro" id="IPR003593">
    <property type="entry name" value="AAA+_ATPase"/>
</dbReference>
<keyword evidence="6" id="KW-0547">Nucleotide-binding</keyword>
<dbReference type="InterPro" id="IPR050763">
    <property type="entry name" value="ABC_transporter_ATP-binding"/>
</dbReference>
<evidence type="ECO:0000256" key="3">
    <source>
        <dbReference type="ARBA" id="ARBA00022448"/>
    </source>
</evidence>
<accession>A0A1I1UDK8</accession>
<organism evidence="11 12">
    <name type="scientific">Thiohalospira halophila DSM 15071</name>
    <dbReference type="NCBI Taxonomy" id="1123397"/>
    <lineage>
        <taxon>Bacteria</taxon>
        <taxon>Pseudomonadati</taxon>
        <taxon>Pseudomonadota</taxon>
        <taxon>Gammaproteobacteria</taxon>
        <taxon>Thiohalospirales</taxon>
        <taxon>Thiohalospiraceae</taxon>
        <taxon>Thiohalospira</taxon>
    </lineage>
</organism>
<evidence type="ECO:0000256" key="4">
    <source>
        <dbReference type="ARBA" id="ARBA00022458"/>
    </source>
</evidence>
<dbReference type="Pfam" id="PF00005">
    <property type="entry name" value="ABC_tran"/>
    <property type="match status" value="1"/>
</dbReference>
<dbReference type="InterPro" id="IPR003439">
    <property type="entry name" value="ABC_transporter-like_ATP-bd"/>
</dbReference>
<keyword evidence="8" id="KW-1278">Translocase</keyword>
<comment type="similarity">
    <text evidence="2">Belongs to the ABC transporter superfamily.</text>
</comment>
<evidence type="ECO:0000256" key="7">
    <source>
        <dbReference type="ARBA" id="ARBA00022840"/>
    </source>
</evidence>
<evidence type="ECO:0000256" key="6">
    <source>
        <dbReference type="ARBA" id="ARBA00022741"/>
    </source>
</evidence>
<dbReference type="OrthoDB" id="9781337at2"/>
<protein>
    <submittedName>
        <fullName evidence="11">ABC-2 type transport system ATP-binding protein</fullName>
    </submittedName>
</protein>
<keyword evidence="12" id="KW-1185">Reference proteome</keyword>
<sequence length="297" mass="32975">METPILAVEGLVKRYPGGVTAVDGVDLAVPEGICFGLLGPNGAGKTSTVEILEGIHEPTAGTVRYRGRPRDRRFRDEVGVQFQSTVLQDFLTVREILTLFRRLYPAGRDVDELLAEVALTEFAGRDNRHLSGGQRQRLLLACALVNDPALVFLDEPTTGLDPQARRNFWALVERIRERGTTVILTTHYMEEAYVLCDTIAIMDRGQVIAEGPPRELLDRHFREAVMELPRLDLPTVPALSRARVEMGRDVVTLLTDEVNTTLAELTAAGVDLQNLRIRERSLEDLFLHLTGEGLRGG</sequence>
<dbReference type="AlphaFoldDB" id="A0A1I1UDK8"/>
<comment type="subcellular location">
    <subcellularLocation>
        <location evidence="1">Cell membrane</location>
    </subcellularLocation>
</comment>
<dbReference type="GO" id="GO:0005524">
    <property type="term" value="F:ATP binding"/>
    <property type="evidence" value="ECO:0007669"/>
    <property type="project" value="UniProtKB-KW"/>
</dbReference>
<keyword evidence="5" id="KW-1003">Cell membrane</keyword>
<dbReference type="GO" id="GO:0005886">
    <property type="term" value="C:plasma membrane"/>
    <property type="evidence" value="ECO:0007669"/>
    <property type="project" value="UniProtKB-SubCell"/>
</dbReference>
<dbReference type="Proteomes" id="UP000198611">
    <property type="component" value="Unassembled WGS sequence"/>
</dbReference>
<dbReference type="FunFam" id="3.40.50.300:FF:000589">
    <property type="entry name" value="ABC transporter, ATP-binding subunit"/>
    <property type="match status" value="1"/>
</dbReference>
<dbReference type="CDD" id="cd03263">
    <property type="entry name" value="ABC_subfamily_A"/>
    <property type="match status" value="1"/>
</dbReference>
<gene>
    <name evidence="11" type="ORF">SAMN05660831_02117</name>
</gene>
<evidence type="ECO:0000256" key="9">
    <source>
        <dbReference type="ARBA" id="ARBA00023136"/>
    </source>
</evidence>
<dbReference type="GO" id="GO:0016887">
    <property type="term" value="F:ATP hydrolysis activity"/>
    <property type="evidence" value="ECO:0007669"/>
    <property type="project" value="InterPro"/>
</dbReference>
<dbReference type="PROSITE" id="PS00211">
    <property type="entry name" value="ABC_TRANSPORTER_1"/>
    <property type="match status" value="1"/>
</dbReference>
<evidence type="ECO:0000313" key="12">
    <source>
        <dbReference type="Proteomes" id="UP000198611"/>
    </source>
</evidence>